<proteinExistence type="predicted"/>
<keyword evidence="2" id="KW-0472">Membrane</keyword>
<sequence>MPGRHHADNRPSLWHIIAIIIILAGLLAAGILLVREFGPGSKEPEPKGPEISERQPLPITIQDPTPTPEPTPSPTPEPTPTPAPIPDNGEDGYLSEGIYIWNNMAFELFYGYDEASDPYAKAIDSFARDLPAEVKVYNMIVPNHSEFGLPERLRDSMGCNSQRDNIRYIYGTYKYAKGVDVCDTLDQHKGEYLYFNTDTHWTARGAYYAYEEFCKIAEVPCSALEQFGLTAHERDFYGYLAEATGEDCLYGNPDHIETFEPGYPYTAAMSYDGYDFTELDGVNSSDASMGYSMFLWGDQPCVRIVNENSYMNRKLAVVKESYGNAIGAFMGASFDEVYMIDFRSFEGSLPELVREHGITDVLFMNSAIAANTYQRVEDLYTLFPEG</sequence>
<name>A0A1Z2XT97_9FIRM</name>
<evidence type="ECO:0008006" key="7">
    <source>
        <dbReference type="Google" id="ProtNLM"/>
    </source>
</evidence>
<dbReference type="EMBL" id="CP065321">
    <property type="protein sequence ID" value="QQR30944.1"/>
    <property type="molecule type" value="Genomic_DNA"/>
</dbReference>
<feature type="transmembrane region" description="Helical" evidence="2">
    <location>
        <begin position="12"/>
        <end position="34"/>
    </location>
</feature>
<dbReference type="InterPro" id="IPR025945">
    <property type="entry name" value="DHHW"/>
</dbReference>
<evidence type="ECO:0000256" key="2">
    <source>
        <dbReference type="SAM" id="Phobius"/>
    </source>
</evidence>
<evidence type="ECO:0000313" key="3">
    <source>
        <dbReference type="EMBL" id="ASB41682.1"/>
    </source>
</evidence>
<dbReference type="Proteomes" id="UP000596035">
    <property type="component" value="Chromosome"/>
</dbReference>
<gene>
    <name evidence="3" type="ORF">ADH66_14050</name>
    <name evidence="4" type="ORF">I5Q82_04405</name>
</gene>
<dbReference type="KEGG" id="amur:ADH66_14050"/>
<keyword evidence="2" id="KW-1133">Transmembrane helix</keyword>
<feature type="compositionally biased region" description="Basic and acidic residues" evidence="1">
    <location>
        <begin position="42"/>
        <end position="53"/>
    </location>
</feature>
<evidence type="ECO:0000313" key="4">
    <source>
        <dbReference type="EMBL" id="QQR30944.1"/>
    </source>
</evidence>
<reference evidence="3" key="1">
    <citation type="journal article" date="2017" name="Genome Announc.">
        <title>High-Quality Whole-Genome Sequences of the Oligo-Mouse-Microbiota Bacterial Community.</title>
        <authorList>
            <person name="Garzetti D."/>
            <person name="Brugiroux S."/>
            <person name="Bunk B."/>
            <person name="Pukall R."/>
            <person name="McCoy K.D."/>
            <person name="Macpherson A.J."/>
            <person name="Stecher B."/>
        </authorList>
    </citation>
    <scope>NUCLEOTIDE SEQUENCE</scope>
    <source>
        <strain evidence="3">KB18</strain>
    </source>
</reference>
<dbReference type="Pfam" id="PF14286">
    <property type="entry name" value="DHHW"/>
    <property type="match status" value="1"/>
</dbReference>
<evidence type="ECO:0000313" key="6">
    <source>
        <dbReference type="Proteomes" id="UP000596035"/>
    </source>
</evidence>
<dbReference type="Proteomes" id="UP000196710">
    <property type="component" value="Chromosome"/>
</dbReference>
<reference evidence="5" key="2">
    <citation type="submission" date="2017-05" db="EMBL/GenBank/DDBJ databases">
        <title>Improved OligoMM genomes.</title>
        <authorList>
            <person name="Garzetti D."/>
        </authorList>
    </citation>
    <scope>NUCLEOTIDE SEQUENCE [LARGE SCALE GENOMIC DNA]</scope>
    <source>
        <strain evidence="5">KB18</strain>
    </source>
</reference>
<dbReference type="EMBL" id="CP021422">
    <property type="protein sequence ID" value="ASB41682.1"/>
    <property type="molecule type" value="Genomic_DNA"/>
</dbReference>
<feature type="region of interest" description="Disordered" evidence="1">
    <location>
        <begin position="40"/>
        <end position="89"/>
    </location>
</feature>
<organism evidence="4 6">
    <name type="scientific">Acutalibacter muris</name>
    <dbReference type="NCBI Taxonomy" id="1796620"/>
    <lineage>
        <taxon>Bacteria</taxon>
        <taxon>Bacillati</taxon>
        <taxon>Bacillota</taxon>
        <taxon>Clostridia</taxon>
        <taxon>Eubacteriales</taxon>
        <taxon>Acutalibacteraceae</taxon>
        <taxon>Acutalibacter</taxon>
    </lineage>
</organism>
<dbReference type="AlphaFoldDB" id="A0A1Z2XT97"/>
<protein>
    <recommendedName>
        <fullName evidence="7">AlgX/AlgJ SGNH hydrolase-like domain-containing protein</fullName>
    </recommendedName>
</protein>
<evidence type="ECO:0000313" key="5">
    <source>
        <dbReference type="Proteomes" id="UP000196710"/>
    </source>
</evidence>
<feature type="compositionally biased region" description="Pro residues" evidence="1">
    <location>
        <begin position="65"/>
        <end position="85"/>
    </location>
</feature>
<keyword evidence="5" id="KW-1185">Reference proteome</keyword>
<accession>A0A1Z2XT97</accession>
<reference evidence="4 6" key="3">
    <citation type="submission" date="2020-11" db="EMBL/GenBank/DDBJ databases">
        <title>Closed and high quality bacterial genomes of the OMM12 community.</title>
        <authorList>
            <person name="Marbouty M."/>
            <person name="Lamy-Besnier Q."/>
            <person name="Debarbieux L."/>
            <person name="Koszul R."/>
        </authorList>
    </citation>
    <scope>NUCLEOTIDE SEQUENCE [LARGE SCALE GENOMIC DNA]</scope>
    <source>
        <strain evidence="4 6">KB18</strain>
    </source>
</reference>
<keyword evidence="2" id="KW-0812">Transmembrane</keyword>
<dbReference type="RefSeq" id="WP_066539454.1">
    <property type="nucleotide sequence ID" value="NZ_CP021422.1"/>
</dbReference>
<evidence type="ECO:0000256" key="1">
    <source>
        <dbReference type="SAM" id="MobiDB-lite"/>
    </source>
</evidence>